<organism evidence="2 3">
    <name type="scientific">Pogonophryne albipinna</name>
    <dbReference type="NCBI Taxonomy" id="1090488"/>
    <lineage>
        <taxon>Eukaryota</taxon>
        <taxon>Metazoa</taxon>
        <taxon>Chordata</taxon>
        <taxon>Craniata</taxon>
        <taxon>Vertebrata</taxon>
        <taxon>Euteleostomi</taxon>
        <taxon>Actinopterygii</taxon>
        <taxon>Neopterygii</taxon>
        <taxon>Teleostei</taxon>
        <taxon>Neoteleostei</taxon>
        <taxon>Acanthomorphata</taxon>
        <taxon>Eupercaria</taxon>
        <taxon>Perciformes</taxon>
        <taxon>Notothenioidei</taxon>
        <taxon>Pogonophryne</taxon>
    </lineage>
</organism>
<feature type="non-terminal residue" evidence="2">
    <location>
        <position position="78"/>
    </location>
</feature>
<evidence type="ECO:0000256" key="1">
    <source>
        <dbReference type="SAM" id="MobiDB-lite"/>
    </source>
</evidence>
<protein>
    <submittedName>
        <fullName evidence="2">Uncharacterized protein</fullName>
    </submittedName>
</protein>
<proteinExistence type="predicted"/>
<sequence length="78" mass="8461">LPPVLLSKPPTLAQPAAASRIKAETKDKTMCLPVMTDLEGDCCDLPVRQIPWRSNMKPQTGSSGSHTIWPKKNPPEPG</sequence>
<evidence type="ECO:0000313" key="2">
    <source>
        <dbReference type="EMBL" id="KAJ4937065.1"/>
    </source>
</evidence>
<gene>
    <name evidence="2" type="ORF">JOQ06_001649</name>
</gene>
<dbReference type="Proteomes" id="UP001219934">
    <property type="component" value="Unassembled WGS sequence"/>
</dbReference>
<feature type="compositionally biased region" description="Polar residues" evidence="1">
    <location>
        <begin position="56"/>
        <end position="66"/>
    </location>
</feature>
<name>A0AAD6B4E1_9TELE</name>
<feature type="non-terminal residue" evidence="2">
    <location>
        <position position="1"/>
    </location>
</feature>
<evidence type="ECO:0000313" key="3">
    <source>
        <dbReference type="Proteomes" id="UP001219934"/>
    </source>
</evidence>
<keyword evidence="3" id="KW-1185">Reference proteome</keyword>
<dbReference type="AlphaFoldDB" id="A0AAD6B4E1"/>
<feature type="region of interest" description="Disordered" evidence="1">
    <location>
        <begin position="53"/>
        <end position="78"/>
    </location>
</feature>
<dbReference type="EMBL" id="JAPTMU010000010">
    <property type="protein sequence ID" value="KAJ4937065.1"/>
    <property type="molecule type" value="Genomic_DNA"/>
</dbReference>
<reference evidence="2" key="1">
    <citation type="submission" date="2022-11" db="EMBL/GenBank/DDBJ databases">
        <title>Chromosome-level genome of Pogonophryne albipinna.</title>
        <authorList>
            <person name="Jo E."/>
        </authorList>
    </citation>
    <scope>NUCLEOTIDE SEQUENCE</scope>
    <source>
        <strain evidence="2">SGF0006</strain>
        <tissue evidence="2">Muscle</tissue>
    </source>
</reference>
<feature type="region of interest" description="Disordered" evidence="1">
    <location>
        <begin position="1"/>
        <end position="20"/>
    </location>
</feature>
<comment type="caution">
    <text evidence="2">The sequence shown here is derived from an EMBL/GenBank/DDBJ whole genome shotgun (WGS) entry which is preliminary data.</text>
</comment>
<accession>A0AAD6B4E1</accession>